<keyword evidence="4" id="KW-0378">Hydrolase</keyword>
<feature type="transmembrane region" description="Helical" evidence="9">
    <location>
        <begin position="273"/>
        <end position="291"/>
    </location>
</feature>
<dbReference type="PROSITE" id="PS50990">
    <property type="entry name" value="PEPTIDASE_C39"/>
    <property type="match status" value="1"/>
</dbReference>
<organism evidence="13 14">
    <name type="scientific">Planococcus wigleyi</name>
    <dbReference type="NCBI Taxonomy" id="2762216"/>
    <lineage>
        <taxon>Bacteria</taxon>
        <taxon>Bacillati</taxon>
        <taxon>Bacillota</taxon>
        <taxon>Bacilli</taxon>
        <taxon>Bacillales</taxon>
        <taxon>Caryophanaceae</taxon>
        <taxon>Planococcus</taxon>
    </lineage>
</organism>
<dbReference type="Gene3D" id="3.40.50.300">
    <property type="entry name" value="P-loop containing nucleotide triphosphate hydrolases"/>
    <property type="match status" value="1"/>
</dbReference>
<keyword evidence="5" id="KW-0788">Thiol protease</keyword>
<dbReference type="CDD" id="cd18555">
    <property type="entry name" value="ABC_6TM_T1SS_like"/>
    <property type="match status" value="1"/>
</dbReference>
<dbReference type="EMBL" id="JACSPU010000002">
    <property type="protein sequence ID" value="MBD8014521.1"/>
    <property type="molecule type" value="Genomic_DNA"/>
</dbReference>
<feature type="transmembrane region" description="Helical" evidence="9">
    <location>
        <begin position="194"/>
        <end position="215"/>
    </location>
</feature>
<dbReference type="InterPro" id="IPR003593">
    <property type="entry name" value="AAA+_ATPase"/>
</dbReference>
<feature type="transmembrane region" description="Helical" evidence="9">
    <location>
        <begin position="376"/>
        <end position="399"/>
    </location>
</feature>
<dbReference type="PANTHER" id="PTHR43394:SF1">
    <property type="entry name" value="ATP-BINDING CASSETTE SUB-FAMILY B MEMBER 10, MITOCHONDRIAL"/>
    <property type="match status" value="1"/>
</dbReference>
<keyword evidence="14" id="KW-1185">Reference proteome</keyword>
<dbReference type="RefSeq" id="WP_191714747.1">
    <property type="nucleotide sequence ID" value="NZ_JACSPU010000002.1"/>
</dbReference>
<evidence type="ECO:0000256" key="6">
    <source>
        <dbReference type="ARBA" id="ARBA00022840"/>
    </source>
</evidence>
<evidence type="ECO:0000256" key="7">
    <source>
        <dbReference type="ARBA" id="ARBA00022989"/>
    </source>
</evidence>
<sequence length="723" mass="80526">MASKVPFIEQMEHSECGLASLAMVFAFHGKYVSLAELRESFGVPKGGTSLYQLMLIGKHYDMNVKGFKVEKEAFKDMALPAIIHWENKHYVVLESISKKHIVVVDPALGRRKIRHEEFDEKFTGFVLCLTPTERFVKSKGPSHIKFFLSFALGKPKLIFLILFGSLVLQLFTLVVPWMTTWITDNIIVPKNGNAMSSIGIGLFVLFISFQILSWFRGFLVAKLQTTIDQSLMETFIGKLLTLPYNFFENRSVGELLFRANSNVYIRQILSTKVISFLIDGILVFTYLAIMFHYSVRMTTTVLLIGITVFTLLVASTKVSKKLSDQDVSAQSKVQRILSESINGISDIKVMGLENMVFSEWNGLFHDQLKTAEKRSIWVSSVNTVASSVQFILPVFLLWYSSSAILSGSMTLGTVLGFNALAMAFITPIISIGSGYGELTYLGSYLQRLYDVMQAKSEVADPESEALKIQNLAFKGDIEFENVFFRHNHFSEMAIKDVSFKIAAGEKVAIVGSSGSGKSTIVKLLLGLYSPTAGKIKFDGRESSMINLAALRKSMGVVFQEARLFNKTIAENITAQRTAIEKESIIKAAKKANIHKEIMELPLNFDTTVSEFGANFSGGQRQRLLIARGLVADPPILVLDEATSALDTLSESIIDNELNYMSCTRVVIAHRLSTVQNADKIIVMDEGQIVEIGNHEELTKAKGYYYNLCKAQTLIGELKNERSA</sequence>
<dbReference type="InterPro" id="IPR017871">
    <property type="entry name" value="ABC_transporter-like_CS"/>
</dbReference>
<dbReference type="Pfam" id="PF03412">
    <property type="entry name" value="Peptidase_C39"/>
    <property type="match status" value="1"/>
</dbReference>
<evidence type="ECO:0000256" key="1">
    <source>
        <dbReference type="ARBA" id="ARBA00004651"/>
    </source>
</evidence>
<feature type="domain" description="ABC transporter" evidence="10">
    <location>
        <begin position="477"/>
        <end position="710"/>
    </location>
</feature>
<dbReference type="Gene3D" id="1.20.1560.10">
    <property type="entry name" value="ABC transporter type 1, transmembrane domain"/>
    <property type="match status" value="1"/>
</dbReference>
<protein>
    <submittedName>
        <fullName evidence="13">Peptidase domain-containing ABC transporter</fullName>
    </submittedName>
</protein>
<evidence type="ECO:0000256" key="8">
    <source>
        <dbReference type="ARBA" id="ARBA00023136"/>
    </source>
</evidence>
<name>A0ABR8WBW3_9BACL</name>
<feature type="transmembrane region" description="Helical" evidence="9">
    <location>
        <begin position="419"/>
        <end position="438"/>
    </location>
</feature>
<dbReference type="Pfam" id="PF00664">
    <property type="entry name" value="ABC_membrane"/>
    <property type="match status" value="1"/>
</dbReference>
<dbReference type="InterPro" id="IPR003439">
    <property type="entry name" value="ABC_transporter-like_ATP-bd"/>
</dbReference>
<evidence type="ECO:0000256" key="3">
    <source>
        <dbReference type="ARBA" id="ARBA00022741"/>
    </source>
</evidence>
<evidence type="ECO:0000313" key="14">
    <source>
        <dbReference type="Proteomes" id="UP000658980"/>
    </source>
</evidence>
<dbReference type="InterPro" id="IPR027417">
    <property type="entry name" value="P-loop_NTPase"/>
</dbReference>
<evidence type="ECO:0000259" key="12">
    <source>
        <dbReference type="PROSITE" id="PS50990"/>
    </source>
</evidence>
<keyword evidence="7 9" id="KW-1133">Transmembrane helix</keyword>
<comment type="caution">
    <text evidence="13">The sequence shown here is derived from an EMBL/GenBank/DDBJ whole genome shotgun (WGS) entry which is preliminary data.</text>
</comment>
<evidence type="ECO:0000256" key="4">
    <source>
        <dbReference type="ARBA" id="ARBA00022801"/>
    </source>
</evidence>
<evidence type="ECO:0000256" key="2">
    <source>
        <dbReference type="ARBA" id="ARBA00022692"/>
    </source>
</evidence>
<dbReference type="InterPro" id="IPR039421">
    <property type="entry name" value="Type_1_exporter"/>
</dbReference>
<dbReference type="PROSITE" id="PS50893">
    <property type="entry name" value="ABC_TRANSPORTER_2"/>
    <property type="match status" value="1"/>
</dbReference>
<dbReference type="SUPFAM" id="SSF90123">
    <property type="entry name" value="ABC transporter transmembrane region"/>
    <property type="match status" value="1"/>
</dbReference>
<dbReference type="InterPro" id="IPR011527">
    <property type="entry name" value="ABC1_TM_dom"/>
</dbReference>
<accession>A0ABR8WBW3</accession>
<keyword evidence="6" id="KW-0067">ATP-binding</keyword>
<dbReference type="Proteomes" id="UP000658980">
    <property type="component" value="Unassembled WGS sequence"/>
</dbReference>
<dbReference type="InterPro" id="IPR036640">
    <property type="entry name" value="ABC1_TM_sf"/>
</dbReference>
<dbReference type="PROSITE" id="PS00211">
    <property type="entry name" value="ABC_TRANSPORTER_1"/>
    <property type="match status" value="1"/>
</dbReference>
<comment type="subcellular location">
    <subcellularLocation>
        <location evidence="1">Cell membrane</location>
        <topology evidence="1">Multi-pass membrane protein</topology>
    </subcellularLocation>
</comment>
<dbReference type="PANTHER" id="PTHR43394">
    <property type="entry name" value="ATP-DEPENDENT PERMEASE MDL1, MITOCHONDRIAL"/>
    <property type="match status" value="1"/>
</dbReference>
<dbReference type="SUPFAM" id="SSF52540">
    <property type="entry name" value="P-loop containing nucleoside triphosphate hydrolases"/>
    <property type="match status" value="1"/>
</dbReference>
<keyword evidence="5" id="KW-0645">Protease</keyword>
<evidence type="ECO:0000313" key="13">
    <source>
        <dbReference type="EMBL" id="MBD8014521.1"/>
    </source>
</evidence>
<dbReference type="InterPro" id="IPR005074">
    <property type="entry name" value="Peptidase_C39"/>
</dbReference>
<dbReference type="Pfam" id="PF00005">
    <property type="entry name" value="ABC_tran"/>
    <property type="match status" value="1"/>
</dbReference>
<evidence type="ECO:0000256" key="5">
    <source>
        <dbReference type="ARBA" id="ARBA00022807"/>
    </source>
</evidence>
<feature type="transmembrane region" description="Helical" evidence="9">
    <location>
        <begin position="297"/>
        <end position="314"/>
    </location>
</feature>
<keyword evidence="8 9" id="KW-0472">Membrane</keyword>
<keyword evidence="2 9" id="KW-0812">Transmembrane</keyword>
<gene>
    <name evidence="13" type="ORF">H9630_06780</name>
</gene>
<evidence type="ECO:0000256" key="9">
    <source>
        <dbReference type="SAM" id="Phobius"/>
    </source>
</evidence>
<evidence type="ECO:0000259" key="11">
    <source>
        <dbReference type="PROSITE" id="PS50929"/>
    </source>
</evidence>
<feature type="domain" description="ABC transmembrane type-1" evidence="11">
    <location>
        <begin position="159"/>
        <end position="439"/>
    </location>
</feature>
<proteinExistence type="predicted"/>
<keyword evidence="3" id="KW-0547">Nucleotide-binding</keyword>
<reference evidence="13 14" key="1">
    <citation type="submission" date="2020-08" db="EMBL/GenBank/DDBJ databases">
        <title>A Genomic Blueprint of the Chicken Gut Microbiome.</title>
        <authorList>
            <person name="Gilroy R."/>
            <person name="Ravi A."/>
            <person name="Getino M."/>
            <person name="Pursley I."/>
            <person name="Horton D.L."/>
            <person name="Alikhan N.-F."/>
            <person name="Baker D."/>
            <person name="Gharbi K."/>
            <person name="Hall N."/>
            <person name="Watson M."/>
            <person name="Adriaenssens E.M."/>
            <person name="Foster-Nyarko E."/>
            <person name="Jarju S."/>
            <person name="Secka A."/>
            <person name="Antonio M."/>
            <person name="Oren A."/>
            <person name="Chaudhuri R."/>
            <person name="La Ragione R.M."/>
            <person name="Hildebrand F."/>
            <person name="Pallen M.J."/>
        </authorList>
    </citation>
    <scope>NUCLEOTIDE SEQUENCE [LARGE SCALE GENOMIC DNA]</scope>
    <source>
        <strain evidence="13 14">Sa1BUA13</strain>
    </source>
</reference>
<feature type="domain" description="Peptidase C39" evidence="12">
    <location>
        <begin position="10"/>
        <end position="129"/>
    </location>
</feature>
<feature type="transmembrane region" description="Helical" evidence="9">
    <location>
        <begin position="157"/>
        <end position="182"/>
    </location>
</feature>
<dbReference type="SMART" id="SM00382">
    <property type="entry name" value="AAA"/>
    <property type="match status" value="1"/>
</dbReference>
<dbReference type="PROSITE" id="PS50929">
    <property type="entry name" value="ABC_TM1F"/>
    <property type="match status" value="1"/>
</dbReference>
<dbReference type="Gene3D" id="3.90.70.10">
    <property type="entry name" value="Cysteine proteinases"/>
    <property type="match status" value="1"/>
</dbReference>
<evidence type="ECO:0000259" key="10">
    <source>
        <dbReference type="PROSITE" id="PS50893"/>
    </source>
</evidence>